<sequence length="606" mass="67923">MNSTVRQPTAPPRRRRGVKITLWFAVTTALVVVAGRAYLSDPRKADLTAVLPFLQLAAAVVITWRYGRPESRSEWTALFLIHAALIALQISIVTGTYRYWRMFAIQLSLRIALAAIWLLPIVGIVLFAETLRRGRLRWKAWVPTGLGICFAATVILIGLESAAVVIERQRLPDGMNLPTLPIADDGIFRLAAVGGSTMRGFPYAPEWGIAQVAVSQLQHRRPEQSFELLNLAKPGCNLETAVGLLKQLTVRPDVLIVYSGHNEFFHNLEEIGVNRRTAWKLDAWYNHSPTFRLVNNELMNRAVSAGVPRGPARLCGEELATESLLQRRRQRYRNQLTALFKWAKALDIEVVFCVPASDEATFAPIRSLCHNADPQRRQAIEDTWQEVRTLQQQHAWQGALTLCKAILREEPDFAEFLYLAGRSCRQLGGDHTAAAHRYFQQARDLDQFPIRTRSSYCEIGRDVATDYDAAIIDCPQLLQALVADGFVDQRFFLDGVHPNLKTCFVLGTAVADVIPIANEQTNPTTVKTSLTLQDALHQQNVTPDVLARAYRTTVGVLDRYAFFRAATDRDLKRRAEEFGTLADQLEAGQMTVKDVPVEFLSEPDGD</sequence>
<dbReference type="EMBL" id="CP017641">
    <property type="protein sequence ID" value="APZ94105.1"/>
    <property type="molecule type" value="Genomic_DNA"/>
</dbReference>
<evidence type="ECO:0000313" key="3">
    <source>
        <dbReference type="Proteomes" id="UP000187735"/>
    </source>
</evidence>
<keyword evidence="1" id="KW-0472">Membrane</keyword>
<gene>
    <name evidence="2" type="ORF">Fuma_03726</name>
</gene>
<feature type="transmembrane region" description="Helical" evidence="1">
    <location>
        <begin position="45"/>
        <end position="64"/>
    </location>
</feature>
<feature type="transmembrane region" description="Helical" evidence="1">
    <location>
        <begin position="140"/>
        <end position="159"/>
    </location>
</feature>
<feature type="transmembrane region" description="Helical" evidence="1">
    <location>
        <begin position="103"/>
        <end position="128"/>
    </location>
</feature>
<dbReference type="GO" id="GO:0016788">
    <property type="term" value="F:hydrolase activity, acting on ester bonds"/>
    <property type="evidence" value="ECO:0007669"/>
    <property type="project" value="UniProtKB-ARBA"/>
</dbReference>
<dbReference type="AlphaFoldDB" id="A0A1P8WJ61"/>
<dbReference type="KEGG" id="fmr:Fuma_03726"/>
<name>A0A1P8WJ61_9PLAN</name>
<reference evidence="2 3" key="1">
    <citation type="journal article" date="2016" name="Front. Microbiol.">
        <title>Fuerstia marisgermanicae gen. nov., sp. nov., an Unusual Member of the Phylum Planctomycetes from the German Wadden Sea.</title>
        <authorList>
            <person name="Kohn T."/>
            <person name="Heuer A."/>
            <person name="Jogler M."/>
            <person name="Vollmers J."/>
            <person name="Boedeker C."/>
            <person name="Bunk B."/>
            <person name="Rast P."/>
            <person name="Borchert D."/>
            <person name="Glockner I."/>
            <person name="Freese H.M."/>
            <person name="Klenk H.P."/>
            <person name="Overmann J."/>
            <person name="Kaster A.K."/>
            <person name="Rohde M."/>
            <person name="Wiegand S."/>
            <person name="Jogler C."/>
        </authorList>
    </citation>
    <scope>NUCLEOTIDE SEQUENCE [LARGE SCALE GENOMIC DNA]</scope>
    <source>
        <strain evidence="2 3">NH11</strain>
    </source>
</reference>
<dbReference type="Gene3D" id="3.40.50.1110">
    <property type="entry name" value="SGNH hydrolase"/>
    <property type="match status" value="1"/>
</dbReference>
<keyword evidence="1" id="KW-1133">Transmembrane helix</keyword>
<dbReference type="OrthoDB" id="228932at2"/>
<protein>
    <recommendedName>
        <fullName evidence="4">SGNH hydrolase-type esterase domain-containing protein</fullName>
    </recommendedName>
</protein>
<evidence type="ECO:0008006" key="4">
    <source>
        <dbReference type="Google" id="ProtNLM"/>
    </source>
</evidence>
<evidence type="ECO:0000256" key="1">
    <source>
        <dbReference type="SAM" id="Phobius"/>
    </source>
</evidence>
<dbReference type="InterPro" id="IPR036514">
    <property type="entry name" value="SGNH_hydro_sf"/>
</dbReference>
<accession>A0A1P8WJ61</accession>
<dbReference type="STRING" id="1891926.Fuma_03726"/>
<evidence type="ECO:0000313" key="2">
    <source>
        <dbReference type="EMBL" id="APZ94105.1"/>
    </source>
</evidence>
<proteinExistence type="predicted"/>
<keyword evidence="3" id="KW-1185">Reference proteome</keyword>
<keyword evidence="1" id="KW-0812">Transmembrane</keyword>
<feature type="transmembrane region" description="Helical" evidence="1">
    <location>
        <begin position="76"/>
        <end position="97"/>
    </location>
</feature>
<dbReference type="RefSeq" id="WP_077025462.1">
    <property type="nucleotide sequence ID" value="NZ_CP017641.1"/>
</dbReference>
<feature type="transmembrane region" description="Helical" evidence="1">
    <location>
        <begin position="20"/>
        <end position="39"/>
    </location>
</feature>
<organism evidence="2 3">
    <name type="scientific">Fuerstiella marisgermanici</name>
    <dbReference type="NCBI Taxonomy" id="1891926"/>
    <lineage>
        <taxon>Bacteria</taxon>
        <taxon>Pseudomonadati</taxon>
        <taxon>Planctomycetota</taxon>
        <taxon>Planctomycetia</taxon>
        <taxon>Planctomycetales</taxon>
        <taxon>Planctomycetaceae</taxon>
        <taxon>Fuerstiella</taxon>
    </lineage>
</organism>
<dbReference type="SUPFAM" id="SSF52266">
    <property type="entry name" value="SGNH hydrolase"/>
    <property type="match status" value="1"/>
</dbReference>
<dbReference type="Proteomes" id="UP000187735">
    <property type="component" value="Chromosome"/>
</dbReference>